<dbReference type="SUPFAM" id="SSF48452">
    <property type="entry name" value="TPR-like"/>
    <property type="match status" value="1"/>
</dbReference>
<comment type="caution">
    <text evidence="1">The sequence shown here is derived from an EMBL/GenBank/DDBJ whole genome shotgun (WGS) entry which is preliminary data.</text>
</comment>
<accession>A0A8H7W5E5</accession>
<evidence type="ECO:0000313" key="1">
    <source>
        <dbReference type="EMBL" id="KAG4411509.1"/>
    </source>
</evidence>
<gene>
    <name evidence="1" type="ORF">IFR04_015354</name>
</gene>
<organism evidence="1 2">
    <name type="scientific">Cadophora malorum</name>
    <dbReference type="NCBI Taxonomy" id="108018"/>
    <lineage>
        <taxon>Eukaryota</taxon>
        <taxon>Fungi</taxon>
        <taxon>Dikarya</taxon>
        <taxon>Ascomycota</taxon>
        <taxon>Pezizomycotina</taxon>
        <taxon>Leotiomycetes</taxon>
        <taxon>Helotiales</taxon>
        <taxon>Ploettnerulaceae</taxon>
        <taxon>Cadophora</taxon>
    </lineage>
</organism>
<keyword evidence="2" id="KW-1185">Reference proteome</keyword>
<evidence type="ECO:0000313" key="2">
    <source>
        <dbReference type="Proteomes" id="UP000664132"/>
    </source>
</evidence>
<sequence length="440" mass="50089">MSSNFQFAFLGCQNNYLASVTELTASERPIGPSVTETYGLPDTFAAEYKKYARKKYFFNIRGHDSLSHIGRWHTLNSEGNVKACSTSYAEIPHLASLALQNARRARRNCVPIMNITFGPRPGSFFADACELREYRWANLPWSLEEKLQSLMTGSARFFRRGTYGRIFDVVINASEGWVLLSKKGEKYEWGGDLPPDLTRALGSGVERRAAVSRIFLNHQNPLEYVLLFSDGTAHVSLHEDFHEPLKRLLKLWATNRNLSDRFCVHARSTCEYPKSYQKCLNASYYNARGLFHLARDNHLLALSYFNEAHEQNRSSEEIHLNLGMALVAVRRSALDEELETYLATKKNLRPNPIVLNEGELGSFRMSYVAMEARGWDMAMLERGLEAFMESARKTARQEWTCVMVGETAEVWEEKGPVEMPGSPFDARVYSHELRGGDGHE</sequence>
<dbReference type="EMBL" id="JAFJYH010000467">
    <property type="protein sequence ID" value="KAG4411509.1"/>
    <property type="molecule type" value="Genomic_DNA"/>
</dbReference>
<dbReference type="Proteomes" id="UP000664132">
    <property type="component" value="Unassembled WGS sequence"/>
</dbReference>
<reference evidence="1" key="1">
    <citation type="submission" date="2021-02" db="EMBL/GenBank/DDBJ databases">
        <title>Genome sequence Cadophora malorum strain M34.</title>
        <authorList>
            <person name="Stefanovic E."/>
            <person name="Vu D."/>
            <person name="Scully C."/>
            <person name="Dijksterhuis J."/>
            <person name="Roader J."/>
            <person name="Houbraken J."/>
        </authorList>
    </citation>
    <scope>NUCLEOTIDE SEQUENCE</scope>
    <source>
        <strain evidence="1">M34</strain>
    </source>
</reference>
<proteinExistence type="predicted"/>
<dbReference type="InterPro" id="IPR011990">
    <property type="entry name" value="TPR-like_helical_dom_sf"/>
</dbReference>
<dbReference type="OrthoDB" id="3557967at2759"/>
<name>A0A8H7W5E5_9HELO</name>
<dbReference type="AlphaFoldDB" id="A0A8H7W5E5"/>
<dbReference type="Gene3D" id="1.25.40.10">
    <property type="entry name" value="Tetratricopeptide repeat domain"/>
    <property type="match status" value="1"/>
</dbReference>
<protein>
    <submittedName>
        <fullName evidence="1">Uncharacterized protein</fullName>
    </submittedName>
</protein>